<evidence type="ECO:0000313" key="1">
    <source>
        <dbReference type="EMBL" id="KAL3787076.1"/>
    </source>
</evidence>
<protein>
    <submittedName>
        <fullName evidence="1">Uncharacterized protein</fullName>
    </submittedName>
</protein>
<accession>A0ABD3PH88</accession>
<dbReference type="AlphaFoldDB" id="A0ABD3PH88"/>
<reference evidence="1 2" key="1">
    <citation type="journal article" date="2020" name="G3 (Bethesda)">
        <title>Improved Reference Genome for Cyclotella cryptica CCMP332, a Model for Cell Wall Morphogenesis, Salinity Adaptation, and Lipid Production in Diatoms (Bacillariophyta).</title>
        <authorList>
            <person name="Roberts W.R."/>
            <person name="Downey K.M."/>
            <person name="Ruck E.C."/>
            <person name="Traller J.C."/>
            <person name="Alverson A.J."/>
        </authorList>
    </citation>
    <scope>NUCLEOTIDE SEQUENCE [LARGE SCALE GENOMIC DNA]</scope>
    <source>
        <strain evidence="1 2">CCMP332</strain>
    </source>
</reference>
<dbReference type="Proteomes" id="UP001516023">
    <property type="component" value="Unassembled WGS sequence"/>
</dbReference>
<organism evidence="1 2">
    <name type="scientific">Cyclotella cryptica</name>
    <dbReference type="NCBI Taxonomy" id="29204"/>
    <lineage>
        <taxon>Eukaryota</taxon>
        <taxon>Sar</taxon>
        <taxon>Stramenopiles</taxon>
        <taxon>Ochrophyta</taxon>
        <taxon>Bacillariophyta</taxon>
        <taxon>Coscinodiscophyceae</taxon>
        <taxon>Thalassiosirophycidae</taxon>
        <taxon>Stephanodiscales</taxon>
        <taxon>Stephanodiscaceae</taxon>
        <taxon>Cyclotella</taxon>
    </lineage>
</organism>
<evidence type="ECO:0000313" key="2">
    <source>
        <dbReference type="Proteomes" id="UP001516023"/>
    </source>
</evidence>
<sequence length="78" mass="8729">MFRYVVAELMHDAECIGATANPLALEPKNIGTQVHFLQQDFPTFKGQNLITLVVFDHPSDHHTTSQWKEGMTVFLSAG</sequence>
<proteinExistence type="predicted"/>
<keyword evidence="2" id="KW-1185">Reference proteome</keyword>
<comment type="caution">
    <text evidence="1">The sequence shown here is derived from an EMBL/GenBank/DDBJ whole genome shotgun (WGS) entry which is preliminary data.</text>
</comment>
<name>A0ABD3PH88_9STRA</name>
<dbReference type="EMBL" id="JABMIG020000182">
    <property type="protein sequence ID" value="KAL3787076.1"/>
    <property type="molecule type" value="Genomic_DNA"/>
</dbReference>
<gene>
    <name evidence="1" type="ORF">HJC23_011760</name>
</gene>